<organism evidence="1">
    <name type="scientific">Rhizophora mucronata</name>
    <name type="common">Asiatic mangrove</name>
    <dbReference type="NCBI Taxonomy" id="61149"/>
    <lineage>
        <taxon>Eukaryota</taxon>
        <taxon>Viridiplantae</taxon>
        <taxon>Streptophyta</taxon>
        <taxon>Embryophyta</taxon>
        <taxon>Tracheophyta</taxon>
        <taxon>Spermatophyta</taxon>
        <taxon>Magnoliopsida</taxon>
        <taxon>eudicotyledons</taxon>
        <taxon>Gunneridae</taxon>
        <taxon>Pentapetalae</taxon>
        <taxon>rosids</taxon>
        <taxon>fabids</taxon>
        <taxon>Malpighiales</taxon>
        <taxon>Rhizophoraceae</taxon>
        <taxon>Rhizophora</taxon>
    </lineage>
</organism>
<accession>A0A2P2P0I2</accession>
<name>A0A2P2P0I2_RHIMU</name>
<protein>
    <submittedName>
        <fullName evidence="1">Uncharacterized protein</fullName>
    </submittedName>
</protein>
<reference evidence="1" key="1">
    <citation type="submission" date="2018-02" db="EMBL/GenBank/DDBJ databases">
        <title>Rhizophora mucronata_Transcriptome.</title>
        <authorList>
            <person name="Meera S.P."/>
            <person name="Sreeshan A."/>
            <person name="Augustine A."/>
        </authorList>
    </citation>
    <scope>NUCLEOTIDE SEQUENCE</scope>
    <source>
        <tissue evidence="1">Leaf</tissue>
    </source>
</reference>
<evidence type="ECO:0000313" key="1">
    <source>
        <dbReference type="EMBL" id="MBX48159.1"/>
    </source>
</evidence>
<sequence length="44" mass="4839">MISSCSEIVLTSHLGADRPSSKATQILESEIKEQKAPYECTEVE</sequence>
<dbReference type="EMBL" id="GGEC01067675">
    <property type="protein sequence ID" value="MBX48159.1"/>
    <property type="molecule type" value="Transcribed_RNA"/>
</dbReference>
<proteinExistence type="predicted"/>
<dbReference type="AlphaFoldDB" id="A0A2P2P0I2"/>